<dbReference type="InterPro" id="IPR007569">
    <property type="entry name" value="DUF559"/>
</dbReference>
<accession>L7L8Z2</accession>
<dbReference type="SUPFAM" id="SSF52980">
    <property type="entry name" value="Restriction endonuclease-like"/>
    <property type="match status" value="1"/>
</dbReference>
<feature type="domain" description="DUF559" evidence="2">
    <location>
        <begin position="217"/>
        <end position="294"/>
    </location>
</feature>
<dbReference type="PROSITE" id="PS51257">
    <property type="entry name" value="PROKAR_LIPOPROTEIN"/>
    <property type="match status" value="1"/>
</dbReference>
<keyword evidence="4" id="KW-1185">Reference proteome</keyword>
<dbReference type="AlphaFoldDB" id="L7L8Z2"/>
<name>L7L8Z2_9ACTN</name>
<feature type="region of interest" description="Disordered" evidence="1">
    <location>
        <begin position="105"/>
        <end position="136"/>
    </location>
</feature>
<reference evidence="3 4" key="1">
    <citation type="submission" date="2012-12" db="EMBL/GenBank/DDBJ databases">
        <title>Whole genome shotgun sequence of Gordonia hirsuta NBRC 16056.</title>
        <authorList>
            <person name="Isaki-Nakamura S."/>
            <person name="Hosoyama A."/>
            <person name="Tsuchikane K."/>
            <person name="Katsumata H."/>
            <person name="Baba S."/>
            <person name="Yamazaki S."/>
            <person name="Fujita N."/>
        </authorList>
    </citation>
    <scope>NUCLEOTIDE SEQUENCE [LARGE SCALE GENOMIC DNA]</scope>
    <source>
        <strain evidence="3 4">NBRC 16056</strain>
    </source>
</reference>
<dbReference type="EMBL" id="BANT01000008">
    <property type="protein sequence ID" value="GAC56478.1"/>
    <property type="molecule type" value="Genomic_DNA"/>
</dbReference>
<organism evidence="3 4">
    <name type="scientific">Gordonia hirsuta DSM 44140 = NBRC 16056</name>
    <dbReference type="NCBI Taxonomy" id="1121927"/>
    <lineage>
        <taxon>Bacteria</taxon>
        <taxon>Bacillati</taxon>
        <taxon>Actinomycetota</taxon>
        <taxon>Actinomycetes</taxon>
        <taxon>Mycobacteriales</taxon>
        <taxon>Gordoniaceae</taxon>
        <taxon>Gordonia</taxon>
    </lineage>
</organism>
<evidence type="ECO:0000256" key="1">
    <source>
        <dbReference type="SAM" id="MobiDB-lite"/>
    </source>
</evidence>
<sequence>MAGKLGTGHGLSTAAAAGLACPAVVGQPEVMGEFGVYTYRELRAAGRSRRGIEEALGTGELRRLRRSWYAVKEADAQVVAAVAGGGVLSCVSALRRHQVWVPEADPESPERVHTRGNSQAHRRRSDLCTQHGRPEPEVSAVDQVPIALRHAVRCVNDETFVVLCDSVLNRGLMTRSALTGMFQAAPPPVGRLLNLVDAGAQSGLETMGRLRLKAMGLRVRTQVQIPGIGRVDALVGDRLIVEFDGRTHHSDQESFAGDRRRDRVAVVNGYLVLRLTYADVVRGWPAVARDIRRLVEQSAHLWP</sequence>
<evidence type="ECO:0000313" key="3">
    <source>
        <dbReference type="EMBL" id="GAC56478.1"/>
    </source>
</evidence>
<dbReference type="Proteomes" id="UP000053405">
    <property type="component" value="Unassembled WGS sequence"/>
</dbReference>
<dbReference type="Pfam" id="PF04480">
    <property type="entry name" value="DUF559"/>
    <property type="match status" value="1"/>
</dbReference>
<dbReference type="STRING" id="1121927.GOHSU_08_00060"/>
<gene>
    <name evidence="3" type="ORF">GOHSU_08_00060</name>
</gene>
<comment type="caution">
    <text evidence="3">The sequence shown here is derived from an EMBL/GenBank/DDBJ whole genome shotgun (WGS) entry which is preliminary data.</text>
</comment>
<evidence type="ECO:0000313" key="4">
    <source>
        <dbReference type="Proteomes" id="UP000053405"/>
    </source>
</evidence>
<protein>
    <recommendedName>
        <fullName evidence="2">DUF559 domain-containing protein</fullName>
    </recommendedName>
</protein>
<proteinExistence type="predicted"/>
<dbReference type="Gene3D" id="3.40.960.10">
    <property type="entry name" value="VSR Endonuclease"/>
    <property type="match status" value="1"/>
</dbReference>
<dbReference type="InterPro" id="IPR011335">
    <property type="entry name" value="Restrct_endonuc-II-like"/>
</dbReference>
<evidence type="ECO:0000259" key="2">
    <source>
        <dbReference type="Pfam" id="PF04480"/>
    </source>
</evidence>
<dbReference type="eggNOG" id="COG2852">
    <property type="taxonomic scope" value="Bacteria"/>
</dbReference>